<gene>
    <name evidence="1" type="ORF">CH363_19135</name>
</gene>
<name>A0ABX4PI06_9LEPT</name>
<keyword evidence="2" id="KW-1185">Reference proteome</keyword>
<protein>
    <submittedName>
        <fullName evidence="1">MepB protein</fullName>
    </submittedName>
</protein>
<dbReference type="Gene3D" id="3.40.1350.140">
    <property type="entry name" value="MepB-like"/>
    <property type="match status" value="1"/>
</dbReference>
<dbReference type="InterPro" id="IPR038231">
    <property type="entry name" value="MepB-like_sf"/>
</dbReference>
<dbReference type="Pfam" id="PF08877">
    <property type="entry name" value="MepB-like"/>
    <property type="match status" value="1"/>
</dbReference>
<comment type="caution">
    <text evidence="1">The sequence shown here is derived from an EMBL/GenBank/DDBJ whole genome shotgun (WGS) entry which is preliminary data.</text>
</comment>
<dbReference type="RefSeq" id="WP_100725291.1">
    <property type="nucleotide sequence ID" value="NZ_NPEG01000022.1"/>
</dbReference>
<sequence>MQKEISKSNTVPSSLSKVNLLFSKSCDLEIKNYQIEKESSAYKAWFFDVDKKKAAFRAAKITPKKVGLFVTLWKRNKRGATIPFDEKDNIDLIIIEVENSDRIGHFVFNKRILVEKGIISSKKEGKRGFRIYPPWELPPNKQATTTQFWQSDYFFEFNRMTTATNRYLQRLINL</sequence>
<dbReference type="PIRSF" id="PIRSF032285">
    <property type="entry name" value="UCP032285"/>
    <property type="match status" value="1"/>
</dbReference>
<evidence type="ECO:0000313" key="1">
    <source>
        <dbReference type="EMBL" id="PKA14317.1"/>
    </source>
</evidence>
<proteinExistence type="predicted"/>
<evidence type="ECO:0000313" key="2">
    <source>
        <dbReference type="Proteomes" id="UP000231857"/>
    </source>
</evidence>
<organism evidence="1 2">
    <name type="scientific">Leptospira haakeii</name>
    <dbReference type="NCBI Taxonomy" id="2023198"/>
    <lineage>
        <taxon>Bacteria</taxon>
        <taxon>Pseudomonadati</taxon>
        <taxon>Spirochaetota</taxon>
        <taxon>Spirochaetia</taxon>
        <taxon>Leptospirales</taxon>
        <taxon>Leptospiraceae</taxon>
        <taxon>Leptospira</taxon>
    </lineage>
</organism>
<dbReference type="Proteomes" id="UP000231857">
    <property type="component" value="Unassembled WGS sequence"/>
</dbReference>
<dbReference type="InterPro" id="IPR011235">
    <property type="entry name" value="MepB-like"/>
</dbReference>
<accession>A0ABX4PI06</accession>
<dbReference type="EMBL" id="NPEI01000020">
    <property type="protein sequence ID" value="PKA14317.1"/>
    <property type="molecule type" value="Genomic_DNA"/>
</dbReference>
<reference evidence="1 2" key="1">
    <citation type="submission" date="2017-07" db="EMBL/GenBank/DDBJ databases">
        <title>Leptospira spp. isolated from tropical soils.</title>
        <authorList>
            <person name="Thibeaux R."/>
            <person name="Iraola G."/>
            <person name="Ferres I."/>
            <person name="Bierque E."/>
            <person name="Girault D."/>
            <person name="Soupe-Gilbert M.-E."/>
            <person name="Picardeau M."/>
            <person name="Goarant C."/>
        </authorList>
    </citation>
    <scope>NUCLEOTIDE SEQUENCE [LARGE SCALE GENOMIC DNA]</scope>
    <source>
        <strain evidence="1 2">ATI7-C-A2</strain>
    </source>
</reference>